<protein>
    <submittedName>
        <fullName evidence="1">Uncharacterized protein</fullName>
    </submittedName>
</protein>
<organism evidence="1 2">
    <name type="scientific">Methanoculleus marisnigri (strain ATCC 35101 / DSM 1498 / JR1)</name>
    <dbReference type="NCBI Taxonomy" id="368407"/>
    <lineage>
        <taxon>Archaea</taxon>
        <taxon>Methanobacteriati</taxon>
        <taxon>Methanobacteriota</taxon>
        <taxon>Stenosarchaea group</taxon>
        <taxon>Methanomicrobia</taxon>
        <taxon>Methanomicrobiales</taxon>
        <taxon>Methanomicrobiaceae</taxon>
        <taxon>Methanoculleus</taxon>
    </lineage>
</organism>
<sequence>MSIASRVSWCNKAPNYPVTEISHVLLRTIRNFSFFFAQKLTCPSNKTTFISS</sequence>
<dbReference type="Proteomes" id="UP000002146">
    <property type="component" value="Chromosome"/>
</dbReference>
<evidence type="ECO:0000313" key="1">
    <source>
        <dbReference type="EMBL" id="ABN56628.1"/>
    </source>
</evidence>
<accession>A3CTC8</accession>
<dbReference type="AlphaFoldDB" id="A3CTC8"/>
<gene>
    <name evidence="1" type="ordered locus">Memar_0695</name>
</gene>
<reference evidence="1 2" key="1">
    <citation type="journal article" date="2009" name="Stand. Genomic Sci.">
        <title>Complete genome sequence of Methanoculleus marisnigri Romesser et al. 1981 type strain JR1.</title>
        <authorList>
            <person name="Anderson I.J."/>
            <person name="Sieprawska-Lupa M."/>
            <person name="Lapidus A."/>
            <person name="Nolan M."/>
            <person name="Copeland A."/>
            <person name="Glavina Del Rio T."/>
            <person name="Tice H."/>
            <person name="Dalin E."/>
            <person name="Barry K."/>
            <person name="Saunders E."/>
            <person name="Han C."/>
            <person name="Brettin T."/>
            <person name="Detter J.C."/>
            <person name="Bruce D."/>
            <person name="Mikhailova N."/>
            <person name="Pitluck S."/>
            <person name="Hauser L."/>
            <person name="Land M."/>
            <person name="Lucas S."/>
            <person name="Richardson P."/>
            <person name="Whitman W.B."/>
            <person name="Kyrpides N.C."/>
        </authorList>
    </citation>
    <scope>NUCLEOTIDE SEQUENCE [LARGE SCALE GENOMIC DNA]</scope>
    <source>
        <strain evidence="2">ATCC 35101 / DSM 1498 / JR1</strain>
    </source>
</reference>
<dbReference type="EMBL" id="CP000562">
    <property type="protein sequence ID" value="ABN56628.1"/>
    <property type="molecule type" value="Genomic_DNA"/>
</dbReference>
<keyword evidence="2" id="KW-1185">Reference proteome</keyword>
<evidence type="ECO:0000313" key="2">
    <source>
        <dbReference type="Proteomes" id="UP000002146"/>
    </source>
</evidence>
<proteinExistence type="predicted"/>
<dbReference type="KEGG" id="mem:Memar_0695"/>
<dbReference type="HOGENOM" id="CLU_3075367_0_0_2"/>
<name>A3CTC8_METMJ</name>
<dbReference type="STRING" id="368407.Memar_0695"/>